<sequence length="61" mass="6560">MLFAIDPSLNTLGGSPEGDGKVKMEELDTEIFEASSPSIILANEQPMTPVPKDVQVKNESN</sequence>
<accession>A0ACB0Y790</accession>
<name>A0ACB0Y790_MELEN</name>
<dbReference type="Proteomes" id="UP001497535">
    <property type="component" value="Unassembled WGS sequence"/>
</dbReference>
<dbReference type="EMBL" id="CAVMJV010000007">
    <property type="protein sequence ID" value="CAK5035350.1"/>
    <property type="molecule type" value="Genomic_DNA"/>
</dbReference>
<comment type="caution">
    <text evidence="1">The sequence shown here is derived from an EMBL/GenBank/DDBJ whole genome shotgun (WGS) entry which is preliminary data.</text>
</comment>
<evidence type="ECO:0000313" key="1">
    <source>
        <dbReference type="EMBL" id="CAK5035350.1"/>
    </source>
</evidence>
<proteinExistence type="predicted"/>
<organism evidence="1 2">
    <name type="scientific">Meloidogyne enterolobii</name>
    <name type="common">Root-knot nematode worm</name>
    <name type="synonym">Meloidogyne mayaguensis</name>
    <dbReference type="NCBI Taxonomy" id="390850"/>
    <lineage>
        <taxon>Eukaryota</taxon>
        <taxon>Metazoa</taxon>
        <taxon>Ecdysozoa</taxon>
        <taxon>Nematoda</taxon>
        <taxon>Chromadorea</taxon>
        <taxon>Rhabditida</taxon>
        <taxon>Tylenchina</taxon>
        <taxon>Tylenchomorpha</taxon>
        <taxon>Tylenchoidea</taxon>
        <taxon>Meloidogynidae</taxon>
        <taxon>Meloidogyninae</taxon>
        <taxon>Meloidogyne</taxon>
    </lineage>
</organism>
<gene>
    <name evidence="1" type="ORF">MENTE1834_LOCUS8726</name>
</gene>
<reference evidence="1" key="1">
    <citation type="submission" date="2023-11" db="EMBL/GenBank/DDBJ databases">
        <authorList>
            <person name="Poullet M."/>
        </authorList>
    </citation>
    <scope>NUCLEOTIDE SEQUENCE</scope>
    <source>
        <strain evidence="1">E1834</strain>
    </source>
</reference>
<evidence type="ECO:0000313" key="2">
    <source>
        <dbReference type="Proteomes" id="UP001497535"/>
    </source>
</evidence>
<protein>
    <submittedName>
        <fullName evidence="1">Uncharacterized protein</fullName>
    </submittedName>
</protein>
<keyword evidence="2" id="KW-1185">Reference proteome</keyword>